<name>A0A2Z7CU90_9LAMI</name>
<organism evidence="1 2">
    <name type="scientific">Dorcoceras hygrometricum</name>
    <dbReference type="NCBI Taxonomy" id="472368"/>
    <lineage>
        <taxon>Eukaryota</taxon>
        <taxon>Viridiplantae</taxon>
        <taxon>Streptophyta</taxon>
        <taxon>Embryophyta</taxon>
        <taxon>Tracheophyta</taxon>
        <taxon>Spermatophyta</taxon>
        <taxon>Magnoliopsida</taxon>
        <taxon>eudicotyledons</taxon>
        <taxon>Gunneridae</taxon>
        <taxon>Pentapetalae</taxon>
        <taxon>asterids</taxon>
        <taxon>lamiids</taxon>
        <taxon>Lamiales</taxon>
        <taxon>Gesneriaceae</taxon>
        <taxon>Didymocarpoideae</taxon>
        <taxon>Trichosporeae</taxon>
        <taxon>Loxocarpinae</taxon>
        <taxon>Dorcoceras</taxon>
    </lineage>
</organism>
<proteinExistence type="predicted"/>
<protein>
    <submittedName>
        <fullName evidence="1">Uncharacterized protein</fullName>
    </submittedName>
</protein>
<evidence type="ECO:0000313" key="2">
    <source>
        <dbReference type="Proteomes" id="UP000250235"/>
    </source>
</evidence>
<sequence>MELERRSSAGSYSWISADKKSCAKYVMSCDDISLDVITISRLSEARKKKRRRVEFQQMF</sequence>
<dbReference type="EMBL" id="KQ994285">
    <property type="protein sequence ID" value="KZV48224.1"/>
    <property type="molecule type" value="Genomic_DNA"/>
</dbReference>
<evidence type="ECO:0000313" key="1">
    <source>
        <dbReference type="EMBL" id="KZV48224.1"/>
    </source>
</evidence>
<keyword evidence="2" id="KW-1185">Reference proteome</keyword>
<gene>
    <name evidence="1" type="ORF">F511_44372</name>
</gene>
<accession>A0A2Z7CU90</accession>
<reference evidence="1 2" key="1">
    <citation type="journal article" date="2015" name="Proc. Natl. Acad. Sci. U.S.A.">
        <title>The resurrection genome of Boea hygrometrica: A blueprint for survival of dehydration.</title>
        <authorList>
            <person name="Xiao L."/>
            <person name="Yang G."/>
            <person name="Zhang L."/>
            <person name="Yang X."/>
            <person name="Zhao S."/>
            <person name="Ji Z."/>
            <person name="Zhou Q."/>
            <person name="Hu M."/>
            <person name="Wang Y."/>
            <person name="Chen M."/>
            <person name="Xu Y."/>
            <person name="Jin H."/>
            <person name="Xiao X."/>
            <person name="Hu G."/>
            <person name="Bao F."/>
            <person name="Hu Y."/>
            <person name="Wan P."/>
            <person name="Li L."/>
            <person name="Deng X."/>
            <person name="Kuang T."/>
            <person name="Xiang C."/>
            <person name="Zhu J.K."/>
            <person name="Oliver M.J."/>
            <person name="He Y."/>
        </authorList>
    </citation>
    <scope>NUCLEOTIDE SEQUENCE [LARGE SCALE GENOMIC DNA]</scope>
    <source>
        <strain evidence="2">cv. XS01</strain>
    </source>
</reference>
<dbReference type="AlphaFoldDB" id="A0A2Z7CU90"/>
<dbReference type="Proteomes" id="UP000250235">
    <property type="component" value="Unassembled WGS sequence"/>
</dbReference>